<dbReference type="AlphaFoldDB" id="A0A9P6GTZ2"/>
<accession>A0A9P6GTZ2</accession>
<sequence>MSTEGESAQDVQSALSVLPPTRPCLSGHLDRIAGVRLPGKPPSSLWDVSIQEGRISSIDPHDGNKSGFRNVATETVHGSTFDGFDRLLAPSLCHAHVHLDKCFLLQDRKYSDLQIESGDFREAMELTEKAKARFDQDDLLRRGRTLIEESIYHGVTAMRAFVEVDGGVQFECVLAGLKLKAEYRDLCDIQLCAFAQLPLFSREDEGEQVRKLMKVAATMEGIDVLGSTPYVEEDAAKQEANLHWISSLALANGKHLDLHLDYFLEEHKHPLIWLALETIQGYKWIENQGKHITLGHCTRLTRFNDEEWTALRQSIGNLPVSFVGLPTNAFTPQGNCDPLSIASLGVGIYQAGTKQDTEILYEAVSNRARTAIGCESTPLGLPIGEPADFVLFNRLSDGRCRKSISEVVYDAGPIRATIRRGRWTGKT</sequence>
<dbReference type="PANTHER" id="PTHR32027">
    <property type="entry name" value="CYTOSINE DEAMINASE"/>
    <property type="match status" value="1"/>
</dbReference>
<evidence type="ECO:0000313" key="1">
    <source>
        <dbReference type="EMBL" id="KAF9741524.1"/>
    </source>
</evidence>
<dbReference type="PANTHER" id="PTHR32027:SF0">
    <property type="entry name" value="CYTOSINE DEAMINASE"/>
    <property type="match status" value="1"/>
</dbReference>
<evidence type="ECO:0008006" key="3">
    <source>
        <dbReference type="Google" id="ProtNLM"/>
    </source>
</evidence>
<proteinExistence type="predicted"/>
<dbReference type="Gene3D" id="3.20.20.140">
    <property type="entry name" value="Metal-dependent hydrolases"/>
    <property type="match status" value="2"/>
</dbReference>
<gene>
    <name evidence="1" type="ORF">PMIN01_01063</name>
</gene>
<keyword evidence="2" id="KW-1185">Reference proteome</keyword>
<dbReference type="SUPFAM" id="SSF51556">
    <property type="entry name" value="Metallo-dependent hydrolases"/>
    <property type="match status" value="1"/>
</dbReference>
<dbReference type="OrthoDB" id="10266980at2759"/>
<comment type="caution">
    <text evidence="1">The sequence shown here is derived from an EMBL/GenBank/DDBJ whole genome shotgun (WGS) entry which is preliminary data.</text>
</comment>
<dbReference type="GO" id="GO:0016814">
    <property type="term" value="F:hydrolase activity, acting on carbon-nitrogen (but not peptide) bonds, in cyclic amidines"/>
    <property type="evidence" value="ECO:0007669"/>
    <property type="project" value="TreeGrafter"/>
</dbReference>
<dbReference type="EMBL" id="WJXW01000001">
    <property type="protein sequence ID" value="KAF9741524.1"/>
    <property type="molecule type" value="Genomic_DNA"/>
</dbReference>
<dbReference type="InterPro" id="IPR032466">
    <property type="entry name" value="Metal_Hydrolase"/>
</dbReference>
<dbReference type="Proteomes" id="UP000756921">
    <property type="component" value="Unassembled WGS sequence"/>
</dbReference>
<name>A0A9P6GTZ2_9PLEO</name>
<reference evidence="1" key="1">
    <citation type="journal article" date="2020" name="Mol. Plant Microbe Interact.">
        <title>Genome Sequence of the Biocontrol Agent Coniothyrium minitans strain Conio (IMI 134523).</title>
        <authorList>
            <person name="Patel D."/>
            <person name="Shittu T.A."/>
            <person name="Baroncelli R."/>
            <person name="Muthumeenakshi S."/>
            <person name="Osborne T.H."/>
            <person name="Janganan T.K."/>
            <person name="Sreenivasaprasad S."/>
        </authorList>
    </citation>
    <scope>NUCLEOTIDE SEQUENCE</scope>
    <source>
        <strain evidence="1">Conio</strain>
    </source>
</reference>
<evidence type="ECO:0000313" key="2">
    <source>
        <dbReference type="Proteomes" id="UP000756921"/>
    </source>
</evidence>
<protein>
    <recommendedName>
        <fullName evidence="3">Cytosine deaminase protein-like protein</fullName>
    </recommendedName>
</protein>
<dbReference type="InterPro" id="IPR052349">
    <property type="entry name" value="Metallo-hydrolase_Enzymes"/>
</dbReference>
<organism evidence="1 2">
    <name type="scientific">Paraphaeosphaeria minitans</name>
    <dbReference type="NCBI Taxonomy" id="565426"/>
    <lineage>
        <taxon>Eukaryota</taxon>
        <taxon>Fungi</taxon>
        <taxon>Dikarya</taxon>
        <taxon>Ascomycota</taxon>
        <taxon>Pezizomycotina</taxon>
        <taxon>Dothideomycetes</taxon>
        <taxon>Pleosporomycetidae</taxon>
        <taxon>Pleosporales</taxon>
        <taxon>Massarineae</taxon>
        <taxon>Didymosphaeriaceae</taxon>
        <taxon>Paraphaeosphaeria</taxon>
    </lineage>
</organism>